<accession>K1SD95</accession>
<proteinExistence type="predicted"/>
<dbReference type="GO" id="GO:0000160">
    <property type="term" value="P:phosphorelay signal transduction system"/>
    <property type="evidence" value="ECO:0007669"/>
    <property type="project" value="InterPro"/>
</dbReference>
<name>K1SD95_9ZZZZ</name>
<evidence type="ECO:0000313" key="2">
    <source>
        <dbReference type="EMBL" id="EKC58707.1"/>
    </source>
</evidence>
<reference evidence="2" key="1">
    <citation type="journal article" date="2013" name="Environ. Microbiol.">
        <title>Microbiota from the distal guts of lean and obese adolescents exhibit partial functional redundancy besides clear differences in community structure.</title>
        <authorList>
            <person name="Ferrer M."/>
            <person name="Ruiz A."/>
            <person name="Lanza F."/>
            <person name="Haange S.B."/>
            <person name="Oberbach A."/>
            <person name="Till H."/>
            <person name="Bargiela R."/>
            <person name="Campoy C."/>
            <person name="Segura M.T."/>
            <person name="Richter M."/>
            <person name="von Bergen M."/>
            <person name="Seifert J."/>
            <person name="Suarez A."/>
        </authorList>
    </citation>
    <scope>NUCLEOTIDE SEQUENCE</scope>
</reference>
<feature type="non-terminal residue" evidence="2">
    <location>
        <position position="53"/>
    </location>
</feature>
<gene>
    <name evidence="2" type="ORF">LEA_13730</name>
</gene>
<dbReference type="EMBL" id="AJWY01009319">
    <property type="protein sequence ID" value="EKC58707.1"/>
    <property type="molecule type" value="Genomic_DNA"/>
</dbReference>
<dbReference type="SUPFAM" id="SSF52172">
    <property type="entry name" value="CheY-like"/>
    <property type="match status" value="1"/>
</dbReference>
<dbReference type="InterPro" id="IPR011006">
    <property type="entry name" value="CheY-like_superfamily"/>
</dbReference>
<dbReference type="InterPro" id="IPR001789">
    <property type="entry name" value="Sig_transdc_resp-reg_receiver"/>
</dbReference>
<comment type="caution">
    <text evidence="2">The sequence shown here is derived from an EMBL/GenBank/DDBJ whole genome shotgun (WGS) entry which is preliminary data.</text>
</comment>
<sequence>MEKNKVLIVDDISENIETISEMIKDFDIDVKTANGGKEAIELIDSFKPDVILL</sequence>
<dbReference type="AlphaFoldDB" id="K1SD95"/>
<evidence type="ECO:0000259" key="1">
    <source>
        <dbReference type="PROSITE" id="PS50110"/>
    </source>
</evidence>
<protein>
    <submittedName>
        <fullName evidence="2">Response regulator</fullName>
    </submittedName>
</protein>
<dbReference type="Pfam" id="PF00072">
    <property type="entry name" value="Response_reg"/>
    <property type="match status" value="1"/>
</dbReference>
<organism evidence="2">
    <name type="scientific">human gut metagenome</name>
    <dbReference type="NCBI Taxonomy" id="408170"/>
    <lineage>
        <taxon>unclassified sequences</taxon>
        <taxon>metagenomes</taxon>
        <taxon>organismal metagenomes</taxon>
    </lineage>
</organism>
<dbReference type="Gene3D" id="3.40.50.2300">
    <property type="match status" value="1"/>
</dbReference>
<feature type="domain" description="Response regulatory" evidence="1">
    <location>
        <begin position="5"/>
        <end position="53"/>
    </location>
</feature>
<dbReference type="PROSITE" id="PS50110">
    <property type="entry name" value="RESPONSE_REGULATORY"/>
    <property type="match status" value="1"/>
</dbReference>